<reference evidence="1 2" key="1">
    <citation type="submission" date="2018-02" db="EMBL/GenBank/DDBJ databases">
        <title>Genomic Encyclopedia of Archaeal and Bacterial Type Strains, Phase II (KMG-II): from individual species to whole genera.</title>
        <authorList>
            <person name="Goeker M."/>
        </authorList>
    </citation>
    <scope>NUCLEOTIDE SEQUENCE [LARGE SCALE GENOMIC DNA]</scope>
    <source>
        <strain evidence="1 2">DSM 18921</strain>
    </source>
</reference>
<sequence>MVRIFKFLLLLALIAFVGLVGYAYLGDMTPERSDVTVPVDLNVDD</sequence>
<name>A0A2S8SBZ0_9RHOB</name>
<dbReference type="EMBL" id="PVEP01000001">
    <property type="protein sequence ID" value="PQV58345.1"/>
    <property type="molecule type" value="Genomic_DNA"/>
</dbReference>
<comment type="caution">
    <text evidence="1">The sequence shown here is derived from an EMBL/GenBank/DDBJ whole genome shotgun (WGS) entry which is preliminary data.</text>
</comment>
<organism evidence="1 2">
    <name type="scientific">Albidovulum denitrificans</name>
    <dbReference type="NCBI Taxonomy" id="404881"/>
    <lineage>
        <taxon>Bacteria</taxon>
        <taxon>Pseudomonadati</taxon>
        <taxon>Pseudomonadota</taxon>
        <taxon>Alphaproteobacteria</taxon>
        <taxon>Rhodobacterales</taxon>
        <taxon>Paracoccaceae</taxon>
        <taxon>Albidovulum</taxon>
    </lineage>
</organism>
<accession>A0A2S8SBZ0</accession>
<proteinExistence type="predicted"/>
<keyword evidence="2" id="KW-1185">Reference proteome</keyword>
<dbReference type="AlphaFoldDB" id="A0A2S8SBZ0"/>
<gene>
    <name evidence="1" type="ORF">LX70_00156</name>
</gene>
<evidence type="ECO:0000313" key="1">
    <source>
        <dbReference type="EMBL" id="PQV58345.1"/>
    </source>
</evidence>
<dbReference type="Proteomes" id="UP000238338">
    <property type="component" value="Unassembled WGS sequence"/>
</dbReference>
<protein>
    <submittedName>
        <fullName evidence="1">Uncharacterized protein</fullName>
    </submittedName>
</protein>
<evidence type="ECO:0000313" key="2">
    <source>
        <dbReference type="Proteomes" id="UP000238338"/>
    </source>
</evidence>